<protein>
    <submittedName>
        <fullName evidence="1">Uncharacterized protein</fullName>
    </submittedName>
</protein>
<comment type="caution">
    <text evidence="1">The sequence shown here is derived from an EMBL/GenBank/DDBJ whole genome shotgun (WGS) entry which is preliminary data.</text>
</comment>
<sequence>EMIGEMAQPKDDPQRAMVDRIAEAGGVEGGVSSSLERLASQAVCDGRRGVSEATGTF</sequence>
<dbReference type="Proteomes" id="UP001189429">
    <property type="component" value="Unassembled WGS sequence"/>
</dbReference>
<keyword evidence="2" id="KW-1185">Reference proteome</keyword>
<organism evidence="1 2">
    <name type="scientific">Prorocentrum cordatum</name>
    <dbReference type="NCBI Taxonomy" id="2364126"/>
    <lineage>
        <taxon>Eukaryota</taxon>
        <taxon>Sar</taxon>
        <taxon>Alveolata</taxon>
        <taxon>Dinophyceae</taxon>
        <taxon>Prorocentrales</taxon>
        <taxon>Prorocentraceae</taxon>
        <taxon>Prorocentrum</taxon>
    </lineage>
</organism>
<gene>
    <name evidence="1" type="ORF">PCOR1329_LOCUS77676</name>
</gene>
<evidence type="ECO:0000313" key="1">
    <source>
        <dbReference type="EMBL" id="CAK0900388.1"/>
    </source>
</evidence>
<evidence type="ECO:0000313" key="2">
    <source>
        <dbReference type="Proteomes" id="UP001189429"/>
    </source>
</evidence>
<dbReference type="EMBL" id="CAUYUJ010020770">
    <property type="protein sequence ID" value="CAK0900388.1"/>
    <property type="molecule type" value="Genomic_DNA"/>
</dbReference>
<accession>A0ABN9XKQ0</accession>
<reference evidence="1" key="1">
    <citation type="submission" date="2023-10" db="EMBL/GenBank/DDBJ databases">
        <authorList>
            <person name="Chen Y."/>
            <person name="Shah S."/>
            <person name="Dougan E. K."/>
            <person name="Thang M."/>
            <person name="Chan C."/>
        </authorList>
    </citation>
    <scope>NUCLEOTIDE SEQUENCE [LARGE SCALE GENOMIC DNA]</scope>
</reference>
<name>A0ABN9XKQ0_9DINO</name>
<feature type="non-terminal residue" evidence="1">
    <location>
        <position position="1"/>
    </location>
</feature>
<proteinExistence type="predicted"/>